<proteinExistence type="predicted"/>
<keyword evidence="3" id="KW-1185">Reference proteome</keyword>
<dbReference type="InterPro" id="IPR018187">
    <property type="entry name" value="Asp/Glu_racemase_AS_1"/>
</dbReference>
<dbReference type="EMBL" id="JAUZMY010000004">
    <property type="protein sequence ID" value="MEE2036703.1"/>
    <property type="molecule type" value="Genomic_DNA"/>
</dbReference>
<dbReference type="InterPro" id="IPR001920">
    <property type="entry name" value="Asp/Glu_race"/>
</dbReference>
<dbReference type="PROSITE" id="PS00923">
    <property type="entry name" value="ASP_GLU_RACEMASE_1"/>
    <property type="match status" value="1"/>
</dbReference>
<organism evidence="2 3">
    <name type="scientific">Nocardiopsis codii</name>
    <dbReference type="NCBI Taxonomy" id="3065942"/>
    <lineage>
        <taxon>Bacteria</taxon>
        <taxon>Bacillati</taxon>
        <taxon>Actinomycetota</taxon>
        <taxon>Actinomycetes</taxon>
        <taxon>Streptosporangiales</taxon>
        <taxon>Nocardiopsidaceae</taxon>
        <taxon>Nocardiopsis</taxon>
    </lineage>
</organism>
<reference evidence="2 3" key="1">
    <citation type="submission" date="2023-08" db="EMBL/GenBank/DDBJ databases">
        <authorList>
            <person name="Girao M."/>
            <person name="Carvalho M.F."/>
        </authorList>
    </citation>
    <scope>NUCLEOTIDE SEQUENCE [LARGE SCALE GENOMIC DNA]</scope>
    <source>
        <strain evidence="2 3">CT-R113</strain>
    </source>
</reference>
<dbReference type="Gene3D" id="3.40.50.1860">
    <property type="match status" value="2"/>
</dbReference>
<dbReference type="Proteomes" id="UP001356095">
    <property type="component" value="Unassembled WGS sequence"/>
</dbReference>
<evidence type="ECO:0000313" key="3">
    <source>
        <dbReference type="Proteomes" id="UP001356095"/>
    </source>
</evidence>
<dbReference type="InterPro" id="IPR015942">
    <property type="entry name" value="Asp/Glu/hydantoin_racemase"/>
</dbReference>
<gene>
    <name evidence="2" type="ORF">Q8791_05635</name>
</gene>
<dbReference type="Pfam" id="PF01177">
    <property type="entry name" value="Asp_Glu_race"/>
    <property type="match status" value="1"/>
</dbReference>
<evidence type="ECO:0000313" key="2">
    <source>
        <dbReference type="EMBL" id="MEE2036703.1"/>
    </source>
</evidence>
<name>A0ABU7K390_9ACTN</name>
<accession>A0ABU7K390</accession>
<protein>
    <submittedName>
        <fullName evidence="2">Aspartate/glutamate racemase family protein</fullName>
    </submittedName>
</protein>
<dbReference type="PANTHER" id="PTHR21198">
    <property type="entry name" value="GLUTAMATE RACEMASE"/>
    <property type="match status" value="1"/>
</dbReference>
<dbReference type="PANTHER" id="PTHR21198:SF2">
    <property type="entry name" value="GLUTAMATE RACEMASE"/>
    <property type="match status" value="1"/>
</dbReference>
<keyword evidence="1" id="KW-0413">Isomerase</keyword>
<dbReference type="RefSeq" id="WP_330090509.1">
    <property type="nucleotide sequence ID" value="NZ_JAUZMY010000004.1"/>
</dbReference>
<comment type="caution">
    <text evidence="2">The sequence shown here is derived from an EMBL/GenBank/DDBJ whole genome shotgun (WGS) entry which is preliminary data.</text>
</comment>
<sequence>MRIALVDSGIGMLSTAAALHAARPDADLFLAMDPDHMPWGPRTPEQVIARALAGARAAFAAAGPQGLDAVVVPCNTASVHGLAELRAEFEPGVPVVGTVPAIKPAAAAGGPIAVWSTVATTHSNYQRQLIETFAGDVDVAPVACVGLAEAVESADPRLIADAVAYAADLTPGDVSGVVLGCTHYDLVAERISAALGGRAELFTAAGAVAAQTLRRVAVAGSAADSRTTGEGRTGLVRVLASGRPSRLPAAALAYPAGRALAGAEPAGDRVAGPAASA</sequence>
<evidence type="ECO:0000256" key="1">
    <source>
        <dbReference type="ARBA" id="ARBA00023235"/>
    </source>
</evidence>
<dbReference type="SUPFAM" id="SSF53681">
    <property type="entry name" value="Aspartate/glutamate racemase"/>
    <property type="match status" value="2"/>
</dbReference>